<dbReference type="NCBIfam" id="TIGR01147">
    <property type="entry name" value="V_ATP_synt_G"/>
    <property type="match status" value="1"/>
</dbReference>
<dbReference type="PANTHER" id="PTHR12713">
    <property type="entry name" value="VACUOLAR ATP SYNTHASE SUBUNIT G"/>
    <property type="match status" value="1"/>
</dbReference>
<comment type="similarity">
    <text evidence="1 6">Belongs to the V-ATPase G subunit family.</text>
</comment>
<organism evidence="8 9">
    <name type="scientific">Pipistrellus kuhlii</name>
    <name type="common">Kuhl's pipistrelle</name>
    <dbReference type="NCBI Taxonomy" id="59472"/>
    <lineage>
        <taxon>Eukaryota</taxon>
        <taxon>Metazoa</taxon>
        <taxon>Chordata</taxon>
        <taxon>Craniata</taxon>
        <taxon>Vertebrata</taxon>
        <taxon>Euteleostomi</taxon>
        <taxon>Mammalia</taxon>
        <taxon>Eutheria</taxon>
        <taxon>Laurasiatheria</taxon>
        <taxon>Chiroptera</taxon>
        <taxon>Yangochiroptera</taxon>
        <taxon>Vespertilionidae</taxon>
        <taxon>Pipistrellus</taxon>
    </lineage>
</organism>
<evidence type="ECO:0000256" key="3">
    <source>
        <dbReference type="ARBA" id="ARBA00022781"/>
    </source>
</evidence>
<dbReference type="AlphaFoldDB" id="A0A7J7QT21"/>
<feature type="compositionally biased region" description="Basic and acidic residues" evidence="7">
    <location>
        <begin position="14"/>
        <end position="26"/>
    </location>
</feature>
<dbReference type="InterPro" id="IPR005124">
    <property type="entry name" value="V-ATPase_G"/>
</dbReference>
<keyword evidence="3 6" id="KW-0375">Hydrogen ion transport</keyword>
<feature type="region of interest" description="Disordered" evidence="7">
    <location>
        <begin position="1"/>
        <end position="43"/>
    </location>
</feature>
<evidence type="ECO:0000256" key="4">
    <source>
        <dbReference type="ARBA" id="ARBA00023065"/>
    </source>
</evidence>
<dbReference type="Pfam" id="PF03179">
    <property type="entry name" value="V-ATPase_G"/>
    <property type="match status" value="1"/>
</dbReference>
<dbReference type="Gene3D" id="1.20.5.2950">
    <property type="match status" value="1"/>
</dbReference>
<evidence type="ECO:0000256" key="7">
    <source>
        <dbReference type="SAM" id="MobiDB-lite"/>
    </source>
</evidence>
<dbReference type="GO" id="GO:0016887">
    <property type="term" value="F:ATP hydrolysis activity"/>
    <property type="evidence" value="ECO:0007669"/>
    <property type="project" value="TreeGrafter"/>
</dbReference>
<comment type="subunit">
    <text evidence="5">V-ATPase is a heteromultimeric enzyme made up of two complexes: the ATP-hydrolytic V1 complex and the proton translocation V0 complex. The V1 complex consists of three catalytic AB heterodimers that form a heterohexamer, three peripheral stalks each consisting of EG heterodimers, one central rotor including subunits D and F, and the regulatory subunits C and H. The proton translocation complex V0 consists of the proton transport subunit a, a ring of proteolipid subunits c9c'', rotary subunit d, subunits e and f, and the accessory subunits ATP6AP1/Ac45 and ATP6AP2/PRR.</text>
</comment>
<keyword evidence="2 6" id="KW-0813">Transport</keyword>
<feature type="region of interest" description="Disordered" evidence="7">
    <location>
        <begin position="59"/>
        <end position="82"/>
    </location>
</feature>
<proteinExistence type="inferred from homology"/>
<comment type="caution">
    <text evidence="8">The sequence shown here is derived from an EMBL/GenBank/DDBJ whole genome shotgun (WGS) entry which is preliminary data.</text>
</comment>
<feature type="compositionally biased region" description="Basic residues" evidence="7">
    <location>
        <begin position="27"/>
        <end position="40"/>
    </location>
</feature>
<dbReference type="Proteomes" id="UP000558488">
    <property type="component" value="Unassembled WGS sequence"/>
</dbReference>
<evidence type="ECO:0000256" key="5">
    <source>
        <dbReference type="ARBA" id="ARBA00046696"/>
    </source>
</evidence>
<dbReference type="GO" id="GO:0030672">
    <property type="term" value="C:synaptic vesicle membrane"/>
    <property type="evidence" value="ECO:0007669"/>
    <property type="project" value="TreeGrafter"/>
</dbReference>
<dbReference type="PANTHER" id="PTHR12713:SF5">
    <property type="entry name" value="V-TYPE PROTON ATPASE SUBUNIT G 3"/>
    <property type="match status" value="1"/>
</dbReference>
<dbReference type="GO" id="GO:0046961">
    <property type="term" value="F:proton-transporting ATPase activity, rotational mechanism"/>
    <property type="evidence" value="ECO:0007669"/>
    <property type="project" value="InterPro"/>
</dbReference>
<dbReference type="EMBL" id="JACAGB010000164">
    <property type="protein sequence ID" value="KAF6266996.1"/>
    <property type="molecule type" value="Genomic_DNA"/>
</dbReference>
<dbReference type="GO" id="GO:0000221">
    <property type="term" value="C:vacuolar proton-transporting V-type ATPase, V1 domain"/>
    <property type="evidence" value="ECO:0007669"/>
    <property type="project" value="TreeGrafter"/>
</dbReference>
<accession>A0A7J7QT21</accession>
<evidence type="ECO:0000256" key="1">
    <source>
        <dbReference type="ARBA" id="ARBA00010066"/>
    </source>
</evidence>
<feature type="compositionally biased region" description="Low complexity" evidence="7">
    <location>
        <begin position="68"/>
        <end position="82"/>
    </location>
</feature>
<protein>
    <recommendedName>
        <fullName evidence="6">V-type proton ATPase subunit G</fullName>
    </recommendedName>
</protein>
<reference evidence="8 9" key="1">
    <citation type="journal article" date="2020" name="Nature">
        <title>Six reference-quality genomes reveal evolution of bat adaptations.</title>
        <authorList>
            <person name="Jebb D."/>
            <person name="Huang Z."/>
            <person name="Pippel M."/>
            <person name="Hughes G.M."/>
            <person name="Lavrichenko K."/>
            <person name="Devanna P."/>
            <person name="Winkler S."/>
            <person name="Jermiin L.S."/>
            <person name="Skirmuntt E.C."/>
            <person name="Katzourakis A."/>
            <person name="Burkitt-Gray L."/>
            <person name="Ray D.A."/>
            <person name="Sullivan K.A.M."/>
            <person name="Roscito J.G."/>
            <person name="Kirilenko B.M."/>
            <person name="Davalos L.M."/>
            <person name="Corthals A.P."/>
            <person name="Power M.L."/>
            <person name="Jones G."/>
            <person name="Ransome R.D."/>
            <person name="Dechmann D.K.N."/>
            <person name="Locatelli A.G."/>
            <person name="Puechmaille S.J."/>
            <person name="Fedrigo O."/>
            <person name="Jarvis E.D."/>
            <person name="Hiller M."/>
            <person name="Vernes S.C."/>
            <person name="Myers E.W."/>
            <person name="Teeling E.C."/>
        </authorList>
    </citation>
    <scope>NUCLEOTIDE SEQUENCE [LARGE SCALE GENOMIC DNA]</scope>
    <source>
        <strain evidence="8">MPipKuh1</strain>
        <tissue evidence="8">Flight muscle</tissue>
    </source>
</reference>
<name>A0A7J7QT21_PIPKU</name>
<evidence type="ECO:0000313" key="9">
    <source>
        <dbReference type="Proteomes" id="UP000558488"/>
    </source>
</evidence>
<evidence type="ECO:0000256" key="6">
    <source>
        <dbReference type="RuleBase" id="RU364019"/>
    </source>
</evidence>
<dbReference type="FunFam" id="1.20.5.2950:FF:000001">
    <property type="entry name" value="V-type proton ATPase subunit G"/>
    <property type="match status" value="1"/>
</dbReference>
<comment type="function">
    <text evidence="6">Subunit of the V1 complex of vacuolar(H+)-ATPase (V-ATPase), a multisubunit enzyme composed of a peripheral complex (V1) that hydrolyzes ATP and a membrane integral complex (V0) that translocates protons. V-ATPase is responsible for acidifying and maintaining the pH of intracellular compartments and in some cell types, is targeted to the plasma membrane, where it is responsible for acidifying the extracellular environment.</text>
</comment>
<evidence type="ECO:0000313" key="8">
    <source>
        <dbReference type="EMBL" id="KAF6266996.1"/>
    </source>
</evidence>
<gene>
    <name evidence="8" type="ORF">mPipKuh1_001231</name>
</gene>
<sequence length="124" mass="13614">MASQSQGIHQLLQAEKRAKEKLEEAKKHKGAAPGKAKRIRQAKEEALAEADQYRLRRDREFRGKESKALGSQSSLAEEAEAQARASIAELTGSYGRCAEAVLARLLGTVCAVEPRVHLNFRASD</sequence>
<keyword evidence="4 6" id="KW-0406">Ion transport</keyword>
<keyword evidence="9" id="KW-1185">Reference proteome</keyword>
<evidence type="ECO:0000256" key="2">
    <source>
        <dbReference type="ARBA" id="ARBA00022448"/>
    </source>
</evidence>
<dbReference type="GO" id="GO:0097401">
    <property type="term" value="P:synaptic vesicle lumen acidification"/>
    <property type="evidence" value="ECO:0007669"/>
    <property type="project" value="TreeGrafter"/>
</dbReference>